<evidence type="ECO:0000259" key="3">
    <source>
        <dbReference type="Pfam" id="PF16653"/>
    </source>
</evidence>
<protein>
    <submittedName>
        <fullName evidence="4">Saccharopine dehydrogenase (NADP+, L-glutamate forming)</fullName>
    </submittedName>
</protein>
<feature type="domain" description="Saccharopine dehydrogenase-like C-terminal" evidence="3">
    <location>
        <begin position="117"/>
        <end position="366"/>
    </location>
</feature>
<dbReference type="GO" id="GO:0005737">
    <property type="term" value="C:cytoplasm"/>
    <property type="evidence" value="ECO:0007669"/>
    <property type="project" value="TreeGrafter"/>
</dbReference>
<evidence type="ECO:0000259" key="2">
    <source>
        <dbReference type="Pfam" id="PF03435"/>
    </source>
</evidence>
<feature type="domain" description="Saccharopine dehydrogenase NADP binding" evidence="2">
    <location>
        <begin position="19"/>
        <end position="113"/>
    </location>
</feature>
<dbReference type="InterPro" id="IPR051168">
    <property type="entry name" value="AASS"/>
</dbReference>
<proteinExistence type="predicted"/>
<sequence>MTIHWCGTGLSAIPGLRRLIEAGHEVTVWNRTLDKAGDAVGDLTRRIQIFDMDNLRAEVQPGDVVVSMLPGDWHVPLAELCIAQGAHFVSSSYIAPEMRALDAAARAAGVACVNEVGLDPGIDHLMAHALMADYRASRAFDAGNVISFTSYCGGIPKVPNPFRYKFSWSPLGVLKALRSPSRSVREFAELEVDRPWDAISTYEAPLPKPESFEVYPNRDSIPFMAEYGIEEGWPVREFVRGTLRLGGWAEAWSDVFREVETLDGPEGEARMKEMSDAFWAENAYAEGEPDRVVLCVSLRAERDGAPVWHKTYVMDATGDARGTAMSRLVSIPVSLAVDAVLNGQIPAGVSAAPSDPQLVARFMAEVGRLAQHLAIVDHMAEGGGAGLPPA</sequence>
<keyword evidence="1" id="KW-0560">Oxidoreductase</keyword>
<dbReference type="Pfam" id="PF16653">
    <property type="entry name" value="Sacchrp_dh_C"/>
    <property type="match status" value="1"/>
</dbReference>
<dbReference type="RefSeq" id="WP_093117219.1">
    <property type="nucleotide sequence ID" value="NZ_FODS01000007.1"/>
</dbReference>
<name>A0A1H8QTD8_9RHOB</name>
<dbReference type="STRING" id="569882.SAMN04490248_10738"/>
<evidence type="ECO:0000256" key="1">
    <source>
        <dbReference type="ARBA" id="ARBA00023002"/>
    </source>
</evidence>
<dbReference type="AlphaFoldDB" id="A0A1H8QTD8"/>
<dbReference type="PANTHER" id="PTHR11133">
    <property type="entry name" value="SACCHAROPINE DEHYDROGENASE"/>
    <property type="match status" value="1"/>
</dbReference>
<dbReference type="Proteomes" id="UP000198893">
    <property type="component" value="Unassembled WGS sequence"/>
</dbReference>
<dbReference type="SUPFAM" id="SSF51735">
    <property type="entry name" value="NAD(P)-binding Rossmann-fold domains"/>
    <property type="match status" value="1"/>
</dbReference>
<keyword evidence="5" id="KW-1185">Reference proteome</keyword>
<dbReference type="Gene3D" id="3.30.360.10">
    <property type="entry name" value="Dihydrodipicolinate Reductase, domain 2"/>
    <property type="match status" value="1"/>
</dbReference>
<dbReference type="EMBL" id="FODS01000007">
    <property type="protein sequence ID" value="SEO57435.1"/>
    <property type="molecule type" value="Genomic_DNA"/>
</dbReference>
<dbReference type="InterPro" id="IPR036291">
    <property type="entry name" value="NAD(P)-bd_dom_sf"/>
</dbReference>
<dbReference type="InterPro" id="IPR005097">
    <property type="entry name" value="Sacchrp_dh_NADP-bd"/>
</dbReference>
<dbReference type="Pfam" id="PF03435">
    <property type="entry name" value="Sacchrp_dh_NADP"/>
    <property type="match status" value="1"/>
</dbReference>
<dbReference type="OrthoDB" id="973788at2"/>
<gene>
    <name evidence="4" type="ORF">SAMN04490248_10738</name>
</gene>
<reference evidence="4 5" key="1">
    <citation type="submission" date="2016-10" db="EMBL/GenBank/DDBJ databases">
        <authorList>
            <person name="de Groot N.N."/>
        </authorList>
    </citation>
    <scope>NUCLEOTIDE SEQUENCE [LARGE SCALE GENOMIC DNA]</scope>
    <source>
        <strain evidence="4 5">DSM 27842</strain>
    </source>
</reference>
<dbReference type="Gene3D" id="3.40.50.720">
    <property type="entry name" value="NAD(P)-binding Rossmann-like Domain"/>
    <property type="match status" value="1"/>
</dbReference>
<dbReference type="GO" id="GO:0019878">
    <property type="term" value="P:lysine biosynthetic process via aminoadipic acid"/>
    <property type="evidence" value="ECO:0007669"/>
    <property type="project" value="TreeGrafter"/>
</dbReference>
<organism evidence="4 5">
    <name type="scientific">Salinihabitans flavidus</name>
    <dbReference type="NCBI Taxonomy" id="569882"/>
    <lineage>
        <taxon>Bacteria</taxon>
        <taxon>Pseudomonadati</taxon>
        <taxon>Pseudomonadota</taxon>
        <taxon>Alphaproteobacteria</taxon>
        <taxon>Rhodobacterales</taxon>
        <taxon>Roseobacteraceae</taxon>
        <taxon>Salinihabitans</taxon>
    </lineage>
</organism>
<dbReference type="GO" id="GO:0004753">
    <property type="term" value="F:saccharopine dehydrogenase activity"/>
    <property type="evidence" value="ECO:0007669"/>
    <property type="project" value="TreeGrafter"/>
</dbReference>
<dbReference type="SUPFAM" id="SSF55347">
    <property type="entry name" value="Glyceraldehyde-3-phosphate dehydrogenase-like, C-terminal domain"/>
    <property type="match status" value="1"/>
</dbReference>
<dbReference type="PANTHER" id="PTHR11133:SF22">
    <property type="entry name" value="ALPHA-AMINOADIPIC SEMIALDEHYDE SYNTHASE, MITOCHONDRIAL"/>
    <property type="match status" value="1"/>
</dbReference>
<accession>A0A1H8QTD8</accession>
<evidence type="ECO:0000313" key="5">
    <source>
        <dbReference type="Proteomes" id="UP000198893"/>
    </source>
</evidence>
<evidence type="ECO:0000313" key="4">
    <source>
        <dbReference type="EMBL" id="SEO57435.1"/>
    </source>
</evidence>
<dbReference type="InterPro" id="IPR032095">
    <property type="entry name" value="Sacchrp_dh-like_C"/>
</dbReference>